<keyword evidence="1 5" id="KW-0808">Transferase</keyword>
<evidence type="ECO:0000256" key="4">
    <source>
        <dbReference type="ARBA" id="ARBA00022840"/>
    </source>
</evidence>
<evidence type="ECO:0000259" key="7">
    <source>
        <dbReference type="PROSITE" id="PS51510"/>
    </source>
</evidence>
<evidence type="ECO:0000256" key="2">
    <source>
        <dbReference type="ARBA" id="ARBA00022741"/>
    </source>
</evidence>
<comment type="caution">
    <text evidence="8">The sequence shown here is derived from an EMBL/GenBank/DDBJ whole genome shotgun (WGS) entry which is preliminary data.</text>
</comment>
<comment type="caution">
    <text evidence="5">Lacks conserved residue(s) required for the propagation of feature annotation.</text>
</comment>
<dbReference type="Proteomes" id="UP001266305">
    <property type="component" value="Unassembled WGS sequence"/>
</dbReference>
<keyword evidence="3 5" id="KW-0418">Kinase</keyword>
<feature type="domain" description="Phosphagen kinase C-terminal" evidence="7">
    <location>
        <begin position="1"/>
        <end position="46"/>
    </location>
</feature>
<dbReference type="SUPFAM" id="SSF55931">
    <property type="entry name" value="Glutamine synthetase/guanido kinase"/>
    <property type="match status" value="1"/>
</dbReference>
<evidence type="ECO:0000256" key="3">
    <source>
        <dbReference type="ARBA" id="ARBA00022777"/>
    </source>
</evidence>
<name>A0ABQ9TJP7_SAGOE</name>
<proteinExistence type="inferred from homology"/>
<keyword evidence="9" id="KW-1185">Reference proteome</keyword>
<dbReference type="Pfam" id="PF00217">
    <property type="entry name" value="ATP-gua_Ptrans"/>
    <property type="match status" value="1"/>
</dbReference>
<dbReference type="Gene3D" id="3.30.590.10">
    <property type="entry name" value="Glutamine synthetase/guanido kinase, catalytic domain"/>
    <property type="match status" value="1"/>
</dbReference>
<feature type="region of interest" description="Disordered" evidence="6">
    <location>
        <begin position="50"/>
        <end position="69"/>
    </location>
</feature>
<keyword evidence="2 5" id="KW-0547">Nucleotide-binding</keyword>
<dbReference type="InterPro" id="IPR022414">
    <property type="entry name" value="ATP-guanido_PTrfase_cat"/>
</dbReference>
<organism evidence="8 9">
    <name type="scientific">Saguinus oedipus</name>
    <name type="common">Cotton-top tamarin</name>
    <name type="synonym">Oedipomidas oedipus</name>
    <dbReference type="NCBI Taxonomy" id="9490"/>
    <lineage>
        <taxon>Eukaryota</taxon>
        <taxon>Metazoa</taxon>
        <taxon>Chordata</taxon>
        <taxon>Craniata</taxon>
        <taxon>Vertebrata</taxon>
        <taxon>Euteleostomi</taxon>
        <taxon>Mammalia</taxon>
        <taxon>Eutheria</taxon>
        <taxon>Euarchontoglires</taxon>
        <taxon>Primates</taxon>
        <taxon>Haplorrhini</taxon>
        <taxon>Platyrrhini</taxon>
        <taxon>Cebidae</taxon>
        <taxon>Callitrichinae</taxon>
        <taxon>Saguinus</taxon>
    </lineage>
</organism>
<protein>
    <recommendedName>
        <fullName evidence="7">Phosphagen kinase C-terminal domain-containing protein</fullName>
    </recommendedName>
</protein>
<accession>A0ABQ9TJP7</accession>
<sequence length="69" mass="7201">MDGVDAAEVGGVFEVSNADCLAFQEVDLVQMRVGIMKLLIEMEQPLQQGQATDGLIPAQPAPTTSPAAS</sequence>
<evidence type="ECO:0000313" key="8">
    <source>
        <dbReference type="EMBL" id="KAK2084995.1"/>
    </source>
</evidence>
<evidence type="ECO:0000256" key="1">
    <source>
        <dbReference type="ARBA" id="ARBA00022679"/>
    </source>
</evidence>
<feature type="compositionally biased region" description="Low complexity" evidence="6">
    <location>
        <begin position="57"/>
        <end position="69"/>
    </location>
</feature>
<dbReference type="InterPro" id="IPR014746">
    <property type="entry name" value="Gln_synth/guanido_kin_cat_dom"/>
</dbReference>
<comment type="similarity">
    <text evidence="5">Belongs to the ATP:guanido phosphotransferase family.</text>
</comment>
<gene>
    <name evidence="8" type="ORF">P7K49_036295</name>
</gene>
<evidence type="ECO:0000313" key="9">
    <source>
        <dbReference type="Proteomes" id="UP001266305"/>
    </source>
</evidence>
<keyword evidence="4 5" id="KW-0067">ATP-binding</keyword>
<dbReference type="EMBL" id="JASSZA010000021">
    <property type="protein sequence ID" value="KAK2084995.1"/>
    <property type="molecule type" value="Genomic_DNA"/>
</dbReference>
<dbReference type="PROSITE" id="PS51510">
    <property type="entry name" value="PHOSPHAGEN_KINASE_C"/>
    <property type="match status" value="1"/>
</dbReference>
<evidence type="ECO:0000256" key="5">
    <source>
        <dbReference type="PROSITE-ProRule" id="PRU00843"/>
    </source>
</evidence>
<reference evidence="8 9" key="1">
    <citation type="submission" date="2023-05" db="EMBL/GenBank/DDBJ databases">
        <title>B98-5 Cell Line De Novo Hybrid Assembly: An Optical Mapping Approach.</title>
        <authorList>
            <person name="Kananen K."/>
            <person name="Auerbach J.A."/>
            <person name="Kautto E."/>
            <person name="Blachly J.S."/>
        </authorList>
    </citation>
    <scope>NUCLEOTIDE SEQUENCE [LARGE SCALE GENOMIC DNA]</scope>
    <source>
        <strain evidence="8">B95-8</strain>
        <tissue evidence="8">Cell line</tissue>
    </source>
</reference>
<evidence type="ECO:0000256" key="6">
    <source>
        <dbReference type="SAM" id="MobiDB-lite"/>
    </source>
</evidence>